<dbReference type="InterPro" id="IPR000873">
    <property type="entry name" value="AMP-dep_synth/lig_dom"/>
</dbReference>
<sequence>MSSQIRSAFALGFIISAHSIPHKPIPNKDLLSWMFYEPKDDLNKKIYVDALQPSRSVTGREARALIRKLAAGFTAAGLQKGDCVCLHSFNDLYYPILFLGIIAAGGVIAGTNPSYTKFELVHHFKTSRAKFLIVQQDLTAVVLPAASDSGILDSNIWVLGGEGEDIPQGFKPWKLLEYGERDWIRFDDEETSNGTTATRLYSSGTRGLPKAAAISHYNLVAQHVIVFESYPVPYEVRNSAYLPMFHEPMVLGTHVAPLRDGCLCVVFKRFELESFLSSIQNHRISEVIFVPPVAMPIVKSLLTNKYSLKSIKMAICGAGPLDKDNQNALRKKLIDDSGNDITAYDTSGELCIRGPTIIREYFDNPVGTAESFDQEGYFKTGDFVYCSSKGKKWYIIDRKKELIKVRGFQVAPAEIYGVLLTHPSVLDVAVIGVPDPEEANVEHARAYVVCKPGQLLEEEEVKAFCRERLAKFKELTGGVRLVDMIPRNATGKALKRVLRDSAKA</sequence>
<dbReference type="AlphaFoldDB" id="A0AAN6DP94"/>
<proteinExistence type="predicted"/>
<dbReference type="InterPro" id="IPR042099">
    <property type="entry name" value="ANL_N_sf"/>
</dbReference>
<organism evidence="3 4">
    <name type="scientific">Exophiala viscosa</name>
    <dbReference type="NCBI Taxonomy" id="2486360"/>
    <lineage>
        <taxon>Eukaryota</taxon>
        <taxon>Fungi</taxon>
        <taxon>Dikarya</taxon>
        <taxon>Ascomycota</taxon>
        <taxon>Pezizomycotina</taxon>
        <taxon>Eurotiomycetes</taxon>
        <taxon>Chaetothyriomycetidae</taxon>
        <taxon>Chaetothyriales</taxon>
        <taxon>Herpotrichiellaceae</taxon>
        <taxon>Exophiala</taxon>
    </lineage>
</organism>
<dbReference type="Gene3D" id="3.40.50.12780">
    <property type="entry name" value="N-terminal domain of ligase-like"/>
    <property type="match status" value="1"/>
</dbReference>
<dbReference type="GO" id="GO:0016405">
    <property type="term" value="F:CoA-ligase activity"/>
    <property type="evidence" value="ECO:0007669"/>
    <property type="project" value="TreeGrafter"/>
</dbReference>
<evidence type="ECO:0000313" key="3">
    <source>
        <dbReference type="EMBL" id="KAI1608300.1"/>
    </source>
</evidence>
<dbReference type="SUPFAM" id="SSF56801">
    <property type="entry name" value="Acetyl-CoA synthetase-like"/>
    <property type="match status" value="1"/>
</dbReference>
<feature type="domain" description="AMP-binding enzyme C-terminal" evidence="2">
    <location>
        <begin position="418"/>
        <end position="492"/>
    </location>
</feature>
<evidence type="ECO:0000259" key="2">
    <source>
        <dbReference type="Pfam" id="PF13193"/>
    </source>
</evidence>
<comment type="caution">
    <text evidence="3">The sequence shown here is derived from an EMBL/GenBank/DDBJ whole genome shotgun (WGS) entry which is preliminary data.</text>
</comment>
<protein>
    <submittedName>
        <fullName evidence="3">4-coumarate-CoA ligase</fullName>
    </submittedName>
</protein>
<evidence type="ECO:0000259" key="1">
    <source>
        <dbReference type="Pfam" id="PF00501"/>
    </source>
</evidence>
<dbReference type="Pfam" id="PF00501">
    <property type="entry name" value="AMP-binding"/>
    <property type="match status" value="1"/>
</dbReference>
<dbReference type="Gene3D" id="3.30.300.30">
    <property type="match status" value="1"/>
</dbReference>
<evidence type="ECO:0000313" key="4">
    <source>
        <dbReference type="Proteomes" id="UP001203852"/>
    </source>
</evidence>
<accession>A0AAN6DP94</accession>
<dbReference type="InterPro" id="IPR025110">
    <property type="entry name" value="AMP-bd_C"/>
</dbReference>
<dbReference type="InterPro" id="IPR045851">
    <property type="entry name" value="AMP-bd_C_sf"/>
</dbReference>
<dbReference type="GO" id="GO:0019748">
    <property type="term" value="P:secondary metabolic process"/>
    <property type="evidence" value="ECO:0007669"/>
    <property type="project" value="TreeGrafter"/>
</dbReference>
<dbReference type="PANTHER" id="PTHR24096">
    <property type="entry name" value="LONG-CHAIN-FATTY-ACID--COA LIGASE"/>
    <property type="match status" value="1"/>
</dbReference>
<dbReference type="PANTHER" id="PTHR24096:SF265">
    <property type="entry name" value="ENZYME, PUTATIVE (AFU_ORTHOLOGUE AFUA_5G14270)-RELATED"/>
    <property type="match status" value="1"/>
</dbReference>
<dbReference type="EMBL" id="MU404364">
    <property type="protein sequence ID" value="KAI1608300.1"/>
    <property type="molecule type" value="Genomic_DNA"/>
</dbReference>
<feature type="domain" description="AMP-dependent synthetase/ligase" evidence="1">
    <location>
        <begin position="47"/>
        <end position="333"/>
    </location>
</feature>
<keyword evidence="4" id="KW-1185">Reference proteome</keyword>
<name>A0AAN6DP94_9EURO</name>
<keyword evidence="3" id="KW-0436">Ligase</keyword>
<reference evidence="3" key="1">
    <citation type="journal article" date="2022" name="bioRxiv">
        <title>Deciphering the potential niche of two novel black yeast fungi from a biological soil crust based on their genomes, phenotypes, and melanin regulation.</title>
        <authorList>
            <consortium name="DOE Joint Genome Institute"/>
            <person name="Carr E.C."/>
            <person name="Barton Q."/>
            <person name="Grambo S."/>
            <person name="Sullivan M."/>
            <person name="Renfro C.M."/>
            <person name="Kuo A."/>
            <person name="Pangilinan J."/>
            <person name="Lipzen A."/>
            <person name="Keymanesh K."/>
            <person name="Savage E."/>
            <person name="Barry K."/>
            <person name="Grigoriev I.V."/>
            <person name="Riekhof W.R."/>
            <person name="Harris S.S."/>
        </authorList>
    </citation>
    <scope>NUCLEOTIDE SEQUENCE</scope>
    <source>
        <strain evidence="3">JF 03-4F</strain>
    </source>
</reference>
<dbReference type="Gene3D" id="3.40.50.980">
    <property type="match status" value="2"/>
</dbReference>
<gene>
    <name evidence="3" type="ORF">EDD36DRAFT_454473</name>
</gene>
<dbReference type="Pfam" id="PF13193">
    <property type="entry name" value="AMP-binding_C"/>
    <property type="match status" value="1"/>
</dbReference>
<dbReference type="Proteomes" id="UP001203852">
    <property type="component" value="Unassembled WGS sequence"/>
</dbReference>